<evidence type="ECO:0000313" key="5">
    <source>
        <dbReference type="EMBL" id="KIQ68076.1"/>
    </source>
</evidence>
<dbReference type="CDD" id="cd16917">
    <property type="entry name" value="HATPase_UhpB-NarQ-NarX-like"/>
    <property type="match status" value="1"/>
</dbReference>
<evidence type="ECO:0000259" key="4">
    <source>
        <dbReference type="SMART" id="SM00387"/>
    </source>
</evidence>
<dbReference type="Gene3D" id="3.30.450.40">
    <property type="match status" value="1"/>
</dbReference>
<dbReference type="SUPFAM" id="SSF55874">
    <property type="entry name" value="ATPase domain of HSP90 chaperone/DNA topoisomerase II/histidine kinase"/>
    <property type="match status" value="1"/>
</dbReference>
<dbReference type="eggNOG" id="COG2203">
    <property type="taxonomic scope" value="Bacteria"/>
</dbReference>
<keyword evidence="6" id="KW-1185">Reference proteome</keyword>
<dbReference type="SMART" id="SM00387">
    <property type="entry name" value="HATPase_c"/>
    <property type="match status" value="1"/>
</dbReference>
<keyword evidence="2 5" id="KW-0418">Kinase</keyword>
<evidence type="ECO:0000256" key="2">
    <source>
        <dbReference type="ARBA" id="ARBA00022777"/>
    </source>
</evidence>
<keyword evidence="3" id="KW-0902">Two-component regulatory system</keyword>
<dbReference type="GO" id="GO:0016301">
    <property type="term" value="F:kinase activity"/>
    <property type="evidence" value="ECO:0007669"/>
    <property type="project" value="UniProtKB-KW"/>
</dbReference>
<dbReference type="PANTHER" id="PTHR24421">
    <property type="entry name" value="NITRATE/NITRITE SENSOR PROTEIN NARX-RELATED"/>
    <property type="match status" value="1"/>
</dbReference>
<reference evidence="5 6" key="1">
    <citation type="submission" date="2013-01" db="EMBL/GenBank/DDBJ databases">
        <authorList>
            <person name="Fiebig A."/>
            <person name="Goeker M."/>
            <person name="Klenk H.-P.P."/>
        </authorList>
    </citation>
    <scope>NUCLEOTIDE SEQUENCE [LARGE SCALE GENOMIC DNA]</scope>
    <source>
        <strain evidence="5 6">DSM 24838</strain>
    </source>
</reference>
<dbReference type="GO" id="GO:0000160">
    <property type="term" value="P:phosphorelay signal transduction system"/>
    <property type="evidence" value="ECO:0007669"/>
    <property type="project" value="UniProtKB-KW"/>
</dbReference>
<gene>
    <name evidence="5" type="ORF">Wenmar_03291</name>
</gene>
<dbReference type="Gene3D" id="3.30.565.10">
    <property type="entry name" value="Histidine kinase-like ATPase, C-terminal domain"/>
    <property type="match status" value="1"/>
</dbReference>
<dbReference type="STRING" id="1123501.Wenmar_03291"/>
<dbReference type="SUPFAM" id="SSF55781">
    <property type="entry name" value="GAF domain-like"/>
    <property type="match status" value="1"/>
</dbReference>
<dbReference type="EMBL" id="AONG01000017">
    <property type="protein sequence ID" value="KIQ68076.1"/>
    <property type="molecule type" value="Genomic_DNA"/>
</dbReference>
<dbReference type="PATRIC" id="fig|1123501.6.peg.3415"/>
<organism evidence="5 6">
    <name type="scientific">Wenxinia marina DSM 24838</name>
    <dbReference type="NCBI Taxonomy" id="1123501"/>
    <lineage>
        <taxon>Bacteria</taxon>
        <taxon>Pseudomonadati</taxon>
        <taxon>Pseudomonadota</taxon>
        <taxon>Alphaproteobacteria</taxon>
        <taxon>Rhodobacterales</taxon>
        <taxon>Roseobacteraceae</taxon>
        <taxon>Wenxinia</taxon>
    </lineage>
</organism>
<dbReference type="InterPro" id="IPR029016">
    <property type="entry name" value="GAF-like_dom_sf"/>
</dbReference>
<protein>
    <submittedName>
        <fullName evidence="5">Signal transduction histidine kinase</fullName>
    </submittedName>
</protein>
<keyword evidence="1" id="KW-0808">Transferase</keyword>
<dbReference type="Proteomes" id="UP000035100">
    <property type="component" value="Unassembled WGS sequence"/>
</dbReference>
<proteinExistence type="predicted"/>
<accession>A0A0D0P927</accession>
<dbReference type="InterPro" id="IPR036890">
    <property type="entry name" value="HATPase_C_sf"/>
</dbReference>
<feature type="domain" description="Histidine kinase/HSP90-like ATPase" evidence="4">
    <location>
        <begin position="308"/>
        <end position="399"/>
    </location>
</feature>
<evidence type="ECO:0000256" key="3">
    <source>
        <dbReference type="ARBA" id="ARBA00023012"/>
    </source>
</evidence>
<dbReference type="InterPro" id="IPR003594">
    <property type="entry name" value="HATPase_dom"/>
</dbReference>
<dbReference type="PANTHER" id="PTHR24421:SF58">
    <property type="entry name" value="SIGNAL TRANSDUCTION HISTIDINE-PROTEIN KINASE_PHOSPHATASE UHPB"/>
    <property type="match status" value="1"/>
</dbReference>
<dbReference type="eggNOG" id="COG4585">
    <property type="taxonomic scope" value="Bacteria"/>
</dbReference>
<name>A0A0D0P927_9RHOB</name>
<comment type="caution">
    <text evidence="5">The sequence shown here is derived from an EMBL/GenBank/DDBJ whole genome shotgun (WGS) entry which is preliminary data.</text>
</comment>
<evidence type="ECO:0000313" key="6">
    <source>
        <dbReference type="Proteomes" id="UP000035100"/>
    </source>
</evidence>
<dbReference type="InterPro" id="IPR050482">
    <property type="entry name" value="Sensor_HK_TwoCompSys"/>
</dbReference>
<evidence type="ECO:0000256" key="1">
    <source>
        <dbReference type="ARBA" id="ARBA00022679"/>
    </source>
</evidence>
<sequence length="400" mass="43485">MAQPATGRPTEPSMGRDLFLRIASHLAEEVEPRSALAAVATEIAEIIPFTHADICLIDAPGWVVSYEVGIRTRWSRMRTRIHYSPVRDLLLGRTSLMLTANAMEDPRYVWPGACCEPILNHAMRSRVNVPMRVMGRIIGTLNLSHSIEGLYDERVAAEAFHLADALAPYFHALHSSEKAQRAARVGADAKAREEGLRQGALELTQALETERQRIGMDLHDQTLADLTRLLRDVSDESPALPREILANRLSDCIRDLRRIIDMAVPTLLELFGFVHAVGVHLERAVGQRAVATEVQDDSGGAVDLLDATTRTAVFRIAQEAINNAARHSGATRITVVLSHDAGGRLTIAVRDDGRGLALAGELPPSGLAHMRTRADLIGADIDILGNDGTSVTVTLPEAAS</sequence>
<dbReference type="RefSeq" id="WP_018302562.1">
    <property type="nucleotide sequence ID" value="NZ_KB902285.1"/>
</dbReference>
<dbReference type="AlphaFoldDB" id="A0A0D0P927"/>
<dbReference type="Pfam" id="PF02518">
    <property type="entry name" value="HATPase_c"/>
    <property type="match status" value="1"/>
</dbReference>